<feature type="region of interest" description="Disordered" evidence="1">
    <location>
        <begin position="16"/>
        <end position="39"/>
    </location>
</feature>
<organism evidence="2 3">
    <name type="scientific">Mycobacterium pinniadriaticum</name>
    <dbReference type="NCBI Taxonomy" id="2994102"/>
    <lineage>
        <taxon>Bacteria</taxon>
        <taxon>Bacillati</taxon>
        <taxon>Actinomycetota</taxon>
        <taxon>Actinomycetes</taxon>
        <taxon>Mycobacteriales</taxon>
        <taxon>Mycobacteriaceae</taxon>
        <taxon>Mycobacterium</taxon>
    </lineage>
</organism>
<gene>
    <name evidence="2" type="ORF">ORI27_32520</name>
</gene>
<feature type="compositionally biased region" description="Polar residues" evidence="1">
    <location>
        <begin position="16"/>
        <end position="27"/>
    </location>
</feature>
<evidence type="ECO:0000256" key="1">
    <source>
        <dbReference type="SAM" id="MobiDB-lite"/>
    </source>
</evidence>
<accession>A0ABT3SQD0</accession>
<protein>
    <submittedName>
        <fullName evidence="2">Uncharacterized protein</fullName>
    </submittedName>
</protein>
<evidence type="ECO:0000313" key="2">
    <source>
        <dbReference type="EMBL" id="MCX2941413.1"/>
    </source>
</evidence>
<dbReference type="Proteomes" id="UP001300745">
    <property type="component" value="Unassembled WGS sequence"/>
</dbReference>
<dbReference type="EMBL" id="JAPJDO010000080">
    <property type="protein sequence ID" value="MCX2941413.1"/>
    <property type="molecule type" value="Genomic_DNA"/>
</dbReference>
<proteinExistence type="predicted"/>
<reference evidence="2 3" key="1">
    <citation type="submission" date="2022-11" db="EMBL/GenBank/DDBJ databases">
        <title>Mycobacterium sp. nov.</title>
        <authorList>
            <person name="Papic B."/>
            <person name="Spicic S."/>
            <person name="Duvnjak S."/>
        </authorList>
    </citation>
    <scope>NUCLEOTIDE SEQUENCE [LARGE SCALE GENOMIC DNA]</scope>
    <source>
        <strain evidence="2 3">CVI_P4</strain>
    </source>
</reference>
<dbReference type="RefSeq" id="WP_266001358.1">
    <property type="nucleotide sequence ID" value="NZ_JAPJDN010000080.1"/>
</dbReference>
<comment type="caution">
    <text evidence="2">The sequence shown here is derived from an EMBL/GenBank/DDBJ whole genome shotgun (WGS) entry which is preliminary data.</text>
</comment>
<keyword evidence="3" id="KW-1185">Reference proteome</keyword>
<sequence length="78" mass="8321">MKDAPGCAVELGSSWCGSTHDGTQKPSVFSPHRPARTSSGLALPTAEGWLARAWLAVDPQRIAMRATRGFRPTSGSKR</sequence>
<name>A0ABT3SQD0_9MYCO</name>
<evidence type="ECO:0000313" key="3">
    <source>
        <dbReference type="Proteomes" id="UP001300745"/>
    </source>
</evidence>